<accession>A0A162D0U7</accession>
<evidence type="ECO:0000313" key="1">
    <source>
        <dbReference type="EMBL" id="KYG27636.1"/>
    </source>
</evidence>
<dbReference type="InterPro" id="IPR012873">
    <property type="entry name" value="DUF1672"/>
</dbReference>
<evidence type="ECO:0000313" key="2">
    <source>
        <dbReference type="Proteomes" id="UP000075806"/>
    </source>
</evidence>
<dbReference type="Proteomes" id="UP000075806">
    <property type="component" value="Unassembled WGS sequence"/>
</dbReference>
<protein>
    <recommendedName>
        <fullName evidence="3">DUF1672 domain-containing protein</fullName>
    </recommendedName>
</protein>
<dbReference type="OrthoDB" id="2360336at2"/>
<reference evidence="1" key="1">
    <citation type="submission" date="2016-02" db="EMBL/GenBank/DDBJ databases">
        <title>Genome sequence of Bacillus trypoxylicola KCTC 13244(T).</title>
        <authorList>
            <person name="Jeong H."/>
            <person name="Park S.-H."/>
            <person name="Choi S.-K."/>
        </authorList>
    </citation>
    <scope>NUCLEOTIDE SEQUENCE [LARGE SCALE GENOMIC DNA]</scope>
    <source>
        <strain evidence="1">KCTC 13244</strain>
    </source>
</reference>
<dbReference type="RefSeq" id="WP_064504210.1">
    <property type="nucleotide sequence ID" value="NZ_LTAO01000036.1"/>
</dbReference>
<dbReference type="PROSITE" id="PS51257">
    <property type="entry name" value="PROKAR_LIPOPROTEIN"/>
    <property type="match status" value="1"/>
</dbReference>
<dbReference type="AlphaFoldDB" id="A0A162D0U7"/>
<sequence>MNKIKAIILLFSGIWILGGCSTMNINEDNESQINENENERTYNFDEKEIHEYLVPVQEYIGEGYRFRDSVEENLEVAEQHREVVETAVQEWFLDNHKTEVKINNIVSVVDGVAVFVESVGKPDFYTHVIVPIHIETGEVRTESIWASEGKVEIGIKGGLLELAFEEEFNNLNEYLESLTKQYPIVGLSEKAVKNVMGTGYTTPYYYLTPSDRALDQMIELYLQEQNFTQDGELDYFFQDYTYNESHVFFTINLYMKNKGDKPSEEIFNQILKDIEGMDDIPRGTYSILLHDNYIHKGRAEGYKENSLRRAHPNEIIKD</sequence>
<dbReference type="STRING" id="519424.AZF04_10615"/>
<name>A0A162D0U7_9BACI</name>
<keyword evidence="2" id="KW-1185">Reference proteome</keyword>
<dbReference type="EMBL" id="LTAO01000036">
    <property type="protein sequence ID" value="KYG27636.1"/>
    <property type="molecule type" value="Genomic_DNA"/>
</dbReference>
<comment type="caution">
    <text evidence="1">The sequence shown here is derived from an EMBL/GenBank/DDBJ whole genome shotgun (WGS) entry which is preliminary data.</text>
</comment>
<dbReference type="Pfam" id="PF07901">
    <property type="entry name" value="DUF1672"/>
    <property type="match status" value="1"/>
</dbReference>
<gene>
    <name evidence="1" type="ORF">AZF04_10615</name>
</gene>
<proteinExistence type="predicted"/>
<evidence type="ECO:0008006" key="3">
    <source>
        <dbReference type="Google" id="ProtNLM"/>
    </source>
</evidence>
<organism evidence="1 2">
    <name type="scientific">Alkalihalobacillus trypoxylicola</name>
    <dbReference type="NCBI Taxonomy" id="519424"/>
    <lineage>
        <taxon>Bacteria</taxon>
        <taxon>Bacillati</taxon>
        <taxon>Bacillota</taxon>
        <taxon>Bacilli</taxon>
        <taxon>Bacillales</taxon>
        <taxon>Bacillaceae</taxon>
        <taxon>Alkalihalobacillus</taxon>
    </lineage>
</organism>